<organism evidence="2 3">
    <name type="scientific">Thermoclostridium caenicola</name>
    <dbReference type="NCBI Taxonomy" id="659425"/>
    <lineage>
        <taxon>Bacteria</taxon>
        <taxon>Bacillati</taxon>
        <taxon>Bacillota</taxon>
        <taxon>Clostridia</taxon>
        <taxon>Eubacteriales</taxon>
        <taxon>Oscillospiraceae</taxon>
        <taxon>Thermoclostridium</taxon>
    </lineage>
</organism>
<keyword evidence="3" id="KW-1185">Reference proteome</keyword>
<keyword evidence="1" id="KW-1133">Transmembrane helix</keyword>
<reference evidence="2 3" key="1">
    <citation type="submission" date="2016-11" db="EMBL/GenBank/DDBJ databases">
        <authorList>
            <person name="Varghese N."/>
            <person name="Submissions S."/>
        </authorList>
    </citation>
    <scope>NUCLEOTIDE SEQUENCE [LARGE SCALE GENOMIC DNA]</scope>
    <source>
        <strain evidence="2 3">DSM 19027</strain>
    </source>
</reference>
<dbReference type="Proteomes" id="UP000324781">
    <property type="component" value="Unassembled WGS sequence"/>
</dbReference>
<proteinExistence type="predicted"/>
<name>A0A1M6D3H0_9FIRM</name>
<evidence type="ECO:0000256" key="1">
    <source>
        <dbReference type="SAM" id="Phobius"/>
    </source>
</evidence>
<keyword evidence="1" id="KW-0472">Membrane</keyword>
<feature type="transmembrane region" description="Helical" evidence="1">
    <location>
        <begin position="24"/>
        <end position="44"/>
    </location>
</feature>
<dbReference type="RefSeq" id="WP_188118341.1">
    <property type="nucleotide sequence ID" value="NZ_FQZP01000006.1"/>
</dbReference>
<accession>A0A1M6D3H0</accession>
<sequence>MDIIEYENGLPKGYLARRRKADRIYIMSVYLYGIMSFLLEYGIAHR</sequence>
<protein>
    <submittedName>
        <fullName evidence="2">Uncharacterized protein</fullName>
    </submittedName>
</protein>
<dbReference type="AlphaFoldDB" id="A0A1M6D3H0"/>
<dbReference type="EMBL" id="FQZP01000006">
    <property type="protein sequence ID" value="SHI67807.1"/>
    <property type="molecule type" value="Genomic_DNA"/>
</dbReference>
<evidence type="ECO:0000313" key="2">
    <source>
        <dbReference type="EMBL" id="SHI67807.1"/>
    </source>
</evidence>
<gene>
    <name evidence="2" type="ORF">SAMN05444373_100678</name>
</gene>
<keyword evidence="1" id="KW-0812">Transmembrane</keyword>
<evidence type="ECO:0000313" key="3">
    <source>
        <dbReference type="Proteomes" id="UP000324781"/>
    </source>
</evidence>